<evidence type="ECO:0000313" key="2">
    <source>
        <dbReference type="Proteomes" id="UP001418222"/>
    </source>
</evidence>
<proteinExistence type="predicted"/>
<evidence type="ECO:0000313" key="1">
    <source>
        <dbReference type="EMBL" id="KAK8948856.1"/>
    </source>
</evidence>
<dbReference type="EMBL" id="JBBWWQ010000004">
    <property type="protein sequence ID" value="KAK8948856.1"/>
    <property type="molecule type" value="Genomic_DNA"/>
</dbReference>
<protein>
    <submittedName>
        <fullName evidence="1">Uncharacterized protein</fullName>
    </submittedName>
</protein>
<reference evidence="1 2" key="1">
    <citation type="journal article" date="2022" name="Nat. Plants">
        <title>Genomes of leafy and leafless Platanthera orchids illuminate the evolution of mycoheterotrophy.</title>
        <authorList>
            <person name="Li M.H."/>
            <person name="Liu K.W."/>
            <person name="Li Z."/>
            <person name="Lu H.C."/>
            <person name="Ye Q.L."/>
            <person name="Zhang D."/>
            <person name="Wang J.Y."/>
            <person name="Li Y.F."/>
            <person name="Zhong Z.M."/>
            <person name="Liu X."/>
            <person name="Yu X."/>
            <person name="Liu D.K."/>
            <person name="Tu X.D."/>
            <person name="Liu B."/>
            <person name="Hao Y."/>
            <person name="Liao X.Y."/>
            <person name="Jiang Y.T."/>
            <person name="Sun W.H."/>
            <person name="Chen J."/>
            <person name="Chen Y.Q."/>
            <person name="Ai Y."/>
            <person name="Zhai J.W."/>
            <person name="Wu S.S."/>
            <person name="Zhou Z."/>
            <person name="Hsiao Y.Y."/>
            <person name="Wu W.L."/>
            <person name="Chen Y.Y."/>
            <person name="Lin Y.F."/>
            <person name="Hsu J.L."/>
            <person name="Li C.Y."/>
            <person name="Wang Z.W."/>
            <person name="Zhao X."/>
            <person name="Zhong W.Y."/>
            <person name="Ma X.K."/>
            <person name="Ma L."/>
            <person name="Huang J."/>
            <person name="Chen G.Z."/>
            <person name="Huang M.Z."/>
            <person name="Huang L."/>
            <person name="Peng D.H."/>
            <person name="Luo Y.B."/>
            <person name="Zou S.Q."/>
            <person name="Chen S.P."/>
            <person name="Lan S."/>
            <person name="Tsai W.C."/>
            <person name="Van de Peer Y."/>
            <person name="Liu Z.J."/>
        </authorList>
    </citation>
    <scope>NUCLEOTIDE SEQUENCE [LARGE SCALE GENOMIC DNA]</scope>
    <source>
        <strain evidence="1">Lor287</strain>
    </source>
</reference>
<organism evidence="1 2">
    <name type="scientific">Platanthera zijinensis</name>
    <dbReference type="NCBI Taxonomy" id="2320716"/>
    <lineage>
        <taxon>Eukaryota</taxon>
        <taxon>Viridiplantae</taxon>
        <taxon>Streptophyta</taxon>
        <taxon>Embryophyta</taxon>
        <taxon>Tracheophyta</taxon>
        <taxon>Spermatophyta</taxon>
        <taxon>Magnoliopsida</taxon>
        <taxon>Liliopsida</taxon>
        <taxon>Asparagales</taxon>
        <taxon>Orchidaceae</taxon>
        <taxon>Orchidoideae</taxon>
        <taxon>Orchideae</taxon>
        <taxon>Orchidinae</taxon>
        <taxon>Platanthera</taxon>
    </lineage>
</organism>
<gene>
    <name evidence="1" type="ORF">KSP39_PZI006175</name>
</gene>
<keyword evidence="2" id="KW-1185">Reference proteome</keyword>
<accession>A0AAP0GAS0</accession>
<name>A0AAP0GAS0_9ASPA</name>
<dbReference type="AlphaFoldDB" id="A0AAP0GAS0"/>
<comment type="caution">
    <text evidence="1">The sequence shown here is derived from an EMBL/GenBank/DDBJ whole genome shotgun (WGS) entry which is preliminary data.</text>
</comment>
<dbReference type="Proteomes" id="UP001418222">
    <property type="component" value="Unassembled WGS sequence"/>
</dbReference>
<sequence length="132" mass="15408">MQPECLWECHKEYLIQLLECWRTNFHNNFLAVLLLIQFPSGITSIELFQGGCYYQEWWELSSPTSTYSSFAAGLLRADCGTRRHTKRRVQRNRVPDSGSLQPNVSTTCIAMGADEEFLKVFRWFPNSNFVFK</sequence>